<dbReference type="EMBL" id="CP000910">
    <property type="protein sequence ID" value="ABY22144.1"/>
    <property type="molecule type" value="Genomic_DNA"/>
</dbReference>
<dbReference type="Gene3D" id="3.40.720.10">
    <property type="entry name" value="Alkaline Phosphatase, subunit A"/>
    <property type="match status" value="1"/>
</dbReference>
<dbReference type="Proteomes" id="UP000002007">
    <property type="component" value="Chromosome"/>
</dbReference>
<dbReference type="InterPro" id="IPR017850">
    <property type="entry name" value="Alkaline_phosphatase_core_sf"/>
</dbReference>
<gene>
    <name evidence="1" type="ordered locus">RSal33209_0389</name>
</gene>
<dbReference type="KEGG" id="rsa:RSal33209_0389"/>
<dbReference type="STRING" id="288705.RSal33209_0389"/>
<accession>A9WLW3</accession>
<dbReference type="HOGENOM" id="CLU_1538821_0_0_11"/>
<organism evidence="1 2">
    <name type="scientific">Renibacterium salmoninarum (strain ATCC 33209 / DSM 20767 / JCM 11484 / NBRC 15589 / NCIMB 2235)</name>
    <dbReference type="NCBI Taxonomy" id="288705"/>
    <lineage>
        <taxon>Bacteria</taxon>
        <taxon>Bacillati</taxon>
        <taxon>Actinomycetota</taxon>
        <taxon>Actinomycetes</taxon>
        <taxon>Micrococcales</taxon>
        <taxon>Micrococcaceae</taxon>
        <taxon>Renibacterium</taxon>
    </lineage>
</organism>
<evidence type="ECO:0000313" key="2">
    <source>
        <dbReference type="Proteomes" id="UP000002007"/>
    </source>
</evidence>
<dbReference type="eggNOG" id="COG1524">
    <property type="taxonomic scope" value="Bacteria"/>
</dbReference>
<keyword evidence="2" id="KW-1185">Reference proteome</keyword>
<dbReference type="SUPFAM" id="SSF53649">
    <property type="entry name" value="Alkaline phosphatase-like"/>
    <property type="match status" value="1"/>
</dbReference>
<evidence type="ECO:0000313" key="1">
    <source>
        <dbReference type="EMBL" id="ABY22144.1"/>
    </source>
</evidence>
<protein>
    <submittedName>
        <fullName evidence="1">Nucleotide pyrophosphatase-like protein</fullName>
    </submittedName>
</protein>
<dbReference type="AlphaFoldDB" id="A9WLW3"/>
<name>A9WLW3_RENSM</name>
<sequence length="174" mass="18331">MFIIETHSKRPWALGTAIVISVLTTISLPSISQAAPMTEAASEQTTSASLNALTGPNGSRLNKSLLIGLDGTLLSKAISAKAPNISTLMANGVTGESLLYSQPTSSGVDRLGETSSGPGWSSILTGVWPDKHGVQDNSFSGKNYTQYPDYLTRMKQVDPTISTFAAADWTPILT</sequence>
<dbReference type="Pfam" id="PF01663">
    <property type="entry name" value="Phosphodiest"/>
    <property type="match status" value="1"/>
</dbReference>
<reference evidence="2" key="1">
    <citation type="journal article" date="2008" name="J. Bacteriol.">
        <title>Genome sequence of the fish pathogen Renibacterium salmoninarum suggests reductive evolution away from an environmental Arthrobacter ancestor.</title>
        <authorList>
            <person name="Wiens G.D."/>
            <person name="Rockey D.D."/>
            <person name="Wu Z."/>
            <person name="Chang J."/>
            <person name="Levy R."/>
            <person name="Crane S."/>
            <person name="Chen D.S."/>
            <person name="Capri G.R."/>
            <person name="Burnett J.R."/>
            <person name="Sudheesh P.S."/>
            <person name="Schipma M.J."/>
            <person name="Burd H."/>
            <person name="Bhattacharyya A."/>
            <person name="Rhodes L.D."/>
            <person name="Kaul R."/>
            <person name="Strom M.S."/>
        </authorList>
    </citation>
    <scope>NUCLEOTIDE SEQUENCE [LARGE SCALE GENOMIC DNA]</scope>
    <source>
        <strain evidence="2">ATCC 33209 / DSM 20767 / JCM 11484 / NBRC 15589 / NCIMB 2235</strain>
    </source>
</reference>
<proteinExistence type="predicted"/>
<dbReference type="InterPro" id="IPR002591">
    <property type="entry name" value="Phosphodiest/P_Trfase"/>
</dbReference>